<keyword evidence="2" id="KW-0732">Signal</keyword>
<evidence type="ECO:0000256" key="1">
    <source>
        <dbReference type="SAM" id="MobiDB-lite"/>
    </source>
</evidence>
<dbReference type="Gene3D" id="2.70.70.10">
    <property type="entry name" value="Glucose Permease (Domain IIA)"/>
    <property type="match status" value="1"/>
</dbReference>
<dbReference type="SUPFAM" id="SSF51261">
    <property type="entry name" value="Duplicated hybrid motif"/>
    <property type="match status" value="1"/>
</dbReference>
<organism evidence="4 5">
    <name type="scientific">Streptomyces peucetius</name>
    <dbReference type="NCBI Taxonomy" id="1950"/>
    <lineage>
        <taxon>Bacteria</taxon>
        <taxon>Bacillati</taxon>
        <taxon>Actinomycetota</taxon>
        <taxon>Actinomycetes</taxon>
        <taxon>Kitasatosporales</taxon>
        <taxon>Streptomycetaceae</taxon>
        <taxon>Streptomyces</taxon>
    </lineage>
</organism>
<dbReference type="InterPro" id="IPR050570">
    <property type="entry name" value="Cell_wall_metabolism_enzyme"/>
</dbReference>
<keyword evidence="5" id="KW-1185">Reference proteome</keyword>
<evidence type="ECO:0000313" key="5">
    <source>
        <dbReference type="Proteomes" id="UP001163878"/>
    </source>
</evidence>
<feature type="region of interest" description="Disordered" evidence="1">
    <location>
        <begin position="27"/>
        <end position="48"/>
    </location>
</feature>
<feature type="signal peptide" evidence="2">
    <location>
        <begin position="1"/>
        <end position="26"/>
    </location>
</feature>
<evidence type="ECO:0000259" key="3">
    <source>
        <dbReference type="Pfam" id="PF01551"/>
    </source>
</evidence>
<accession>A0ABY6I949</accession>
<proteinExistence type="predicted"/>
<sequence>MCLRHRERLLIVPVVLCALLGTPAHAAAARDDPAPPAGAEAAHDGPPPVGAEVARLYAEAAEATERYEKGRRAADRQRITAGRLEDRLTQQRKRLAAVHDTIGGVAREQYRTGGTLALTGRLLLAEDPDALLRGYHVAGRAEKAVSRLLDKERTAERRLTAAERDARAAWHELAVRNRRLAAVKRGIETKLETAQWKLQAEADRSAASGTCAGAVRLEQPGGPSKGAEWVAPVEDYTLSAGFDSVGERWVRRHTGQDFAVDIGAPVRAVGAGRVASVSCGGGFGIEVLVKHPDGYYSQYAHLAGVAVDQGEKVATGQWIGQAGTTGNSTGPHLHFEVRLTPHLGSGVDPAAWLRERGVNL</sequence>
<dbReference type="InterPro" id="IPR016047">
    <property type="entry name" value="M23ase_b-sheet_dom"/>
</dbReference>
<feature type="chain" id="PRO_5046958678" evidence="2">
    <location>
        <begin position="27"/>
        <end position="360"/>
    </location>
</feature>
<feature type="domain" description="M23ase beta-sheet core" evidence="3">
    <location>
        <begin position="252"/>
        <end position="339"/>
    </location>
</feature>
<dbReference type="Pfam" id="PF01551">
    <property type="entry name" value="Peptidase_M23"/>
    <property type="match status" value="1"/>
</dbReference>
<dbReference type="PANTHER" id="PTHR21666">
    <property type="entry name" value="PEPTIDASE-RELATED"/>
    <property type="match status" value="1"/>
</dbReference>
<dbReference type="PANTHER" id="PTHR21666:SF270">
    <property type="entry name" value="MUREIN HYDROLASE ACTIVATOR ENVC"/>
    <property type="match status" value="1"/>
</dbReference>
<reference evidence="4" key="1">
    <citation type="submission" date="2022-10" db="EMBL/GenBank/DDBJ databases">
        <title>Cytochrome P450 Catalyzes Benzene Ring Formation in the Biosynthesis of Trialkyl-Substituted Aromatic Polyketides.</title>
        <authorList>
            <person name="Zhao E."/>
            <person name="Ge H."/>
        </authorList>
    </citation>
    <scope>NUCLEOTIDE SEQUENCE</scope>
    <source>
        <strain evidence="4">NA0869</strain>
    </source>
</reference>
<dbReference type="InterPro" id="IPR011055">
    <property type="entry name" value="Dup_hybrid_motif"/>
</dbReference>
<protein>
    <submittedName>
        <fullName evidence="4">M23 family metallopeptidase</fullName>
    </submittedName>
</protein>
<evidence type="ECO:0000256" key="2">
    <source>
        <dbReference type="SAM" id="SignalP"/>
    </source>
</evidence>
<dbReference type="EMBL" id="CP107567">
    <property type="protein sequence ID" value="UYQ63234.1"/>
    <property type="molecule type" value="Genomic_DNA"/>
</dbReference>
<name>A0ABY6I949_STRPE</name>
<evidence type="ECO:0000313" key="4">
    <source>
        <dbReference type="EMBL" id="UYQ63234.1"/>
    </source>
</evidence>
<dbReference type="Proteomes" id="UP001163878">
    <property type="component" value="Chromosome"/>
</dbReference>
<dbReference type="RefSeq" id="WP_264245348.1">
    <property type="nucleotide sequence ID" value="NZ_CP107567.1"/>
</dbReference>
<gene>
    <name evidence="4" type="ORF">OGH68_18340</name>
</gene>
<dbReference type="CDD" id="cd12797">
    <property type="entry name" value="M23_peptidase"/>
    <property type="match status" value="1"/>
</dbReference>